<organism evidence="4 5">
    <name type="scientific">Thermobifida alba</name>
    <name type="common">Thermomonospora alba</name>
    <dbReference type="NCBI Taxonomy" id="53522"/>
    <lineage>
        <taxon>Bacteria</taxon>
        <taxon>Bacillati</taxon>
        <taxon>Actinomycetota</taxon>
        <taxon>Actinomycetes</taxon>
        <taxon>Streptosporangiales</taxon>
        <taxon>Nocardiopsidaceae</taxon>
        <taxon>Thermobifida</taxon>
    </lineage>
</organism>
<evidence type="ECO:0000256" key="2">
    <source>
        <dbReference type="SAM" id="MobiDB-lite"/>
    </source>
</evidence>
<evidence type="ECO:0000313" key="5">
    <source>
        <dbReference type="Proteomes" id="UP000832041"/>
    </source>
</evidence>
<dbReference type="SUPFAM" id="SSF55874">
    <property type="entry name" value="ATPase domain of HSP90 chaperone/DNA topoisomerase II/histidine kinase"/>
    <property type="match status" value="1"/>
</dbReference>
<dbReference type="CDD" id="cd16936">
    <property type="entry name" value="HATPase_RsbW-like"/>
    <property type="match status" value="1"/>
</dbReference>
<keyword evidence="1" id="KW-0418">Kinase</keyword>
<dbReference type="InterPro" id="IPR050267">
    <property type="entry name" value="Anti-sigma-factor_SerPK"/>
</dbReference>
<feature type="domain" description="Histidine kinase/HSP90-like ATPase" evidence="3">
    <location>
        <begin position="96"/>
        <end position="196"/>
    </location>
</feature>
<dbReference type="EMBL" id="CP051627">
    <property type="protein sequence ID" value="UPT21513.1"/>
    <property type="molecule type" value="Genomic_DNA"/>
</dbReference>
<evidence type="ECO:0000256" key="1">
    <source>
        <dbReference type="ARBA" id="ARBA00022527"/>
    </source>
</evidence>
<dbReference type="Gene3D" id="3.30.565.10">
    <property type="entry name" value="Histidine kinase-like ATPase, C-terminal domain"/>
    <property type="match status" value="1"/>
</dbReference>
<keyword evidence="1" id="KW-0723">Serine/threonine-protein kinase</keyword>
<reference evidence="4 5" key="1">
    <citation type="submission" date="2020-04" db="EMBL/GenBank/DDBJ databases">
        <title>Thermobifida alba genome sequencing and assembly.</title>
        <authorList>
            <person name="Luzics S."/>
            <person name="Horvath B."/>
            <person name="Nagy I."/>
            <person name="Toth A."/>
            <person name="Nagy I."/>
            <person name="Kukolya J."/>
        </authorList>
    </citation>
    <scope>NUCLEOTIDE SEQUENCE [LARGE SCALE GENOMIC DNA]</scope>
    <source>
        <strain evidence="4 5">DSM 43795</strain>
    </source>
</reference>
<dbReference type="InterPro" id="IPR036890">
    <property type="entry name" value="HATPase_C_sf"/>
</dbReference>
<dbReference type="InterPro" id="IPR003594">
    <property type="entry name" value="HATPase_dom"/>
</dbReference>
<name>A0ABY4L5G0_THEAE</name>
<evidence type="ECO:0000259" key="3">
    <source>
        <dbReference type="Pfam" id="PF13581"/>
    </source>
</evidence>
<accession>A0ABY4L5G0</accession>
<dbReference type="PANTHER" id="PTHR35526:SF3">
    <property type="entry name" value="ANTI-SIGMA-F FACTOR RSBW"/>
    <property type="match status" value="1"/>
</dbReference>
<keyword evidence="1" id="KW-0808">Transferase</keyword>
<dbReference type="PANTHER" id="PTHR35526">
    <property type="entry name" value="ANTI-SIGMA-F FACTOR RSBW-RELATED"/>
    <property type="match status" value="1"/>
</dbReference>
<evidence type="ECO:0000313" key="4">
    <source>
        <dbReference type="EMBL" id="UPT21513.1"/>
    </source>
</evidence>
<dbReference type="Pfam" id="PF13581">
    <property type="entry name" value="HATPase_c_2"/>
    <property type="match status" value="1"/>
</dbReference>
<dbReference type="GO" id="GO:0005524">
    <property type="term" value="F:ATP binding"/>
    <property type="evidence" value="ECO:0007669"/>
    <property type="project" value="UniProtKB-KW"/>
</dbReference>
<protein>
    <submittedName>
        <fullName evidence="4">ATP-binding protein</fullName>
    </submittedName>
</protein>
<feature type="region of interest" description="Disordered" evidence="2">
    <location>
        <begin position="30"/>
        <end position="55"/>
    </location>
</feature>
<dbReference type="Proteomes" id="UP000832041">
    <property type="component" value="Chromosome"/>
</dbReference>
<keyword evidence="5" id="KW-1185">Reference proteome</keyword>
<gene>
    <name evidence="4" type="ORF">FOF52_11620</name>
</gene>
<proteinExistence type="predicted"/>
<keyword evidence="4" id="KW-0067">ATP-binding</keyword>
<keyword evidence="4" id="KW-0547">Nucleotide-binding</keyword>
<sequence length="213" mass="23488">MPLKRLHARAFGPCICIVLRTVSDRDDGKGIAVTGHSAQRSVKRTPGRETAPAPTLDATERAWWLPALRNGMPCWNSYPGTASYDSLLWSLSPNHGAVKIARDLVVATLRDWGMGRYASDVELVVSELVTNALRHADTGVDGMRENVIQLSAMRRGAELICAVRDGSDRMPQRREPDFMEETGRGLHLISCFSRNWGVVRTAVGGKFVWALFG</sequence>